<dbReference type="InterPro" id="IPR025139">
    <property type="entry name" value="DUF4062"/>
</dbReference>
<dbReference type="PANTHER" id="PTHR47691">
    <property type="entry name" value="REGULATOR-RELATED"/>
    <property type="match status" value="1"/>
</dbReference>
<dbReference type="GO" id="GO:0043531">
    <property type="term" value="F:ADP binding"/>
    <property type="evidence" value="ECO:0007669"/>
    <property type="project" value="InterPro"/>
</dbReference>
<evidence type="ECO:0000313" key="6">
    <source>
        <dbReference type="Proteomes" id="UP000325243"/>
    </source>
</evidence>
<dbReference type="Pfam" id="PF25872">
    <property type="entry name" value="HTH_77"/>
    <property type="match status" value="1"/>
</dbReference>
<dbReference type="PANTHER" id="PTHR47691:SF3">
    <property type="entry name" value="HTH-TYPE TRANSCRIPTIONAL REGULATOR RV0890C-RELATED"/>
    <property type="match status" value="1"/>
</dbReference>
<evidence type="ECO:0000259" key="3">
    <source>
        <dbReference type="Pfam" id="PF13271"/>
    </source>
</evidence>
<gene>
    <name evidence="5" type="ORF">FYC51_07385</name>
</gene>
<feature type="region of interest" description="Disordered" evidence="1">
    <location>
        <begin position="168"/>
        <end position="189"/>
    </location>
</feature>
<feature type="domain" description="Winged helix-turn-helix" evidence="4">
    <location>
        <begin position="444"/>
        <end position="518"/>
    </location>
</feature>
<evidence type="ECO:0000256" key="1">
    <source>
        <dbReference type="SAM" id="MobiDB-lite"/>
    </source>
</evidence>
<evidence type="ECO:0000259" key="2">
    <source>
        <dbReference type="Pfam" id="PF00931"/>
    </source>
</evidence>
<dbReference type="Pfam" id="PF13271">
    <property type="entry name" value="DUF4062"/>
    <property type="match status" value="1"/>
</dbReference>
<sequence length="880" mass="96543">MSDGRSGPPIRTPDQRLRVFVSSTLKELEPERRAARAAIERLRLAPVMFELGARPHPPRELYRAYLEQSDVFVGLYWQQYGWIAPGEEVSGLEDEWRLAPRDMPRLIYVKQAPDREERLTGLLARIRDDDRASYKPFADAAELAELVEADLATLLAERFDASRAASAPAASAPAVEATPGGRIPSPYSEAVGRERDVATLLEWLGEEAQRLVTLVGPGGIGKSRLAIEIARNAGPRFDQVTFVSLARVRDPDEVLGAIARDLGVRDTSDSPLSEQLGIARAGRRDLIVLDNFEQVVDAAPDVVSLLTDLPGATFLVTSRVRLRVRGERVFDVEPLGLPPEPSQSSIRAILEAPAVRLFRDRARSADPRFDVTDDNAEDVARICRGLEGVPLAIELAAARIRALTPAAMLGRLDRVLPLLVTAARDLPERQRTIRATIEWSIDLLGADARALFERLGVFAGAFSLDAVEAVTAGEPWAADLLGTLLELVDGSLLRQHDDHGVPFYSMLVPVRELAAARLETDPDAAAVRRAHADYYVGLAAETEPLLRGATQSAALDRLEAERDDLRAGCRHLIAVGEVDVVADVVWRLFLYWWIRSLLPEVKAWMEAVLESGRQLSPRTRAIALAFSEWVALWQPDSEIRTERMEEAVALFRAVDDEFSVGLALAIASLSYTSATPADLDRAAERQRSALTIPAVQRDPTFHSLFESVLGRILHLRGDAAGAVECYGRARDIAGRAGDEFAERIALNQIGWSRIAAGEPQPELFRRALELSLRLRNEDGDAYALEGLAGSAAVMGDIERAGFLFGAAEALRARTGLHEQRSYSTYQPFIDAMLATDRAAEFEAARVVGRRMPRQAVLEFALDPQTVAAATGIPRPSEVRS</sequence>
<dbReference type="RefSeq" id="WP_148732955.1">
    <property type="nucleotide sequence ID" value="NZ_VSSB01000001.1"/>
</dbReference>
<name>A0A5S4V3C1_9MICO</name>
<reference evidence="5 6" key="1">
    <citation type="submission" date="2019-08" db="EMBL/GenBank/DDBJ databases">
        <authorList>
            <person name="Hu J."/>
        </authorList>
    </citation>
    <scope>NUCLEOTIDE SEQUENCE [LARGE SCALE GENOMIC DNA]</scope>
    <source>
        <strain evidence="5 6">NEAU-184</strain>
    </source>
</reference>
<keyword evidence="6" id="KW-1185">Reference proteome</keyword>
<evidence type="ECO:0000259" key="4">
    <source>
        <dbReference type="Pfam" id="PF25872"/>
    </source>
</evidence>
<dbReference type="InterPro" id="IPR002182">
    <property type="entry name" value="NB-ARC"/>
</dbReference>
<dbReference type="Gene3D" id="3.40.50.300">
    <property type="entry name" value="P-loop containing nucleotide triphosphate hydrolases"/>
    <property type="match status" value="1"/>
</dbReference>
<dbReference type="Proteomes" id="UP000325243">
    <property type="component" value="Unassembled WGS sequence"/>
</dbReference>
<dbReference type="EMBL" id="VSSB01000001">
    <property type="protein sequence ID" value="TYL53486.1"/>
    <property type="molecule type" value="Genomic_DNA"/>
</dbReference>
<dbReference type="SUPFAM" id="SSF48452">
    <property type="entry name" value="TPR-like"/>
    <property type="match status" value="1"/>
</dbReference>
<dbReference type="InterPro" id="IPR011990">
    <property type="entry name" value="TPR-like_helical_dom_sf"/>
</dbReference>
<dbReference type="InterPro" id="IPR058852">
    <property type="entry name" value="HTH_77"/>
</dbReference>
<proteinExistence type="predicted"/>
<dbReference type="Gene3D" id="1.25.40.10">
    <property type="entry name" value="Tetratricopeptide repeat domain"/>
    <property type="match status" value="1"/>
</dbReference>
<dbReference type="SUPFAM" id="SSF52540">
    <property type="entry name" value="P-loop containing nucleoside triphosphate hydrolases"/>
    <property type="match status" value="1"/>
</dbReference>
<organism evidence="5 6">
    <name type="scientific">Agromyces mariniharenae</name>
    <dbReference type="NCBI Taxonomy" id="2604423"/>
    <lineage>
        <taxon>Bacteria</taxon>
        <taxon>Bacillati</taxon>
        <taxon>Actinomycetota</taxon>
        <taxon>Actinomycetes</taxon>
        <taxon>Micrococcales</taxon>
        <taxon>Microbacteriaceae</taxon>
        <taxon>Agromyces</taxon>
    </lineage>
</organism>
<dbReference type="InterPro" id="IPR027417">
    <property type="entry name" value="P-loop_NTPase"/>
</dbReference>
<dbReference type="Pfam" id="PF00931">
    <property type="entry name" value="NB-ARC"/>
    <property type="match status" value="1"/>
</dbReference>
<feature type="domain" description="NB-ARC" evidence="2">
    <location>
        <begin position="194"/>
        <end position="292"/>
    </location>
</feature>
<dbReference type="AlphaFoldDB" id="A0A5S4V3C1"/>
<protein>
    <submittedName>
        <fullName evidence="5">DUF4062 domain-containing protein</fullName>
    </submittedName>
</protein>
<evidence type="ECO:0000313" key="5">
    <source>
        <dbReference type="EMBL" id="TYL53486.1"/>
    </source>
</evidence>
<dbReference type="PRINTS" id="PR00364">
    <property type="entry name" value="DISEASERSIST"/>
</dbReference>
<accession>A0A5S4V3C1</accession>
<feature type="domain" description="DUF4062" evidence="3">
    <location>
        <begin position="18"/>
        <end position="99"/>
    </location>
</feature>
<comment type="caution">
    <text evidence="5">The sequence shown here is derived from an EMBL/GenBank/DDBJ whole genome shotgun (WGS) entry which is preliminary data.</text>
</comment>